<dbReference type="Proteomes" id="UP001272137">
    <property type="component" value="Unassembled WGS sequence"/>
</dbReference>
<evidence type="ECO:0000313" key="2">
    <source>
        <dbReference type="Proteomes" id="UP001272137"/>
    </source>
</evidence>
<dbReference type="AlphaFoldDB" id="A0AAW9D448"/>
<sequence>MTARSVRGEISSFLPCARRPSRKRVRPISPNELVRNANESLSPRIGCLCVERASHTR</sequence>
<reference evidence="1" key="1">
    <citation type="submission" date="2018-08" db="EMBL/GenBank/DDBJ databases">
        <title>Identification of Burkholderia cepacia strains that express a Burkholderia pseudomallei-like capsular polysaccharide.</title>
        <authorList>
            <person name="Burtnick M.N."/>
            <person name="Vongsouvath M."/>
            <person name="Newton P."/>
            <person name="Wuthiekanun V."/>
            <person name="Limmathurotsakul D."/>
            <person name="Brett P.J."/>
            <person name="Chantratita N."/>
            <person name="Dance D.A."/>
        </authorList>
    </citation>
    <scope>NUCLEOTIDE SEQUENCE</scope>
    <source>
        <strain evidence="1">SBXCC001</strain>
    </source>
</reference>
<organism evidence="1 2">
    <name type="scientific">Burkholderia thailandensis</name>
    <dbReference type="NCBI Taxonomy" id="57975"/>
    <lineage>
        <taxon>Bacteria</taxon>
        <taxon>Pseudomonadati</taxon>
        <taxon>Pseudomonadota</taxon>
        <taxon>Betaproteobacteria</taxon>
        <taxon>Burkholderiales</taxon>
        <taxon>Burkholderiaceae</taxon>
        <taxon>Burkholderia</taxon>
        <taxon>pseudomallei group</taxon>
    </lineage>
</organism>
<proteinExistence type="predicted"/>
<dbReference type="EMBL" id="QXCT01000002">
    <property type="protein sequence ID" value="MDW9256451.1"/>
    <property type="molecule type" value="Genomic_DNA"/>
</dbReference>
<evidence type="ECO:0000313" key="1">
    <source>
        <dbReference type="EMBL" id="MDW9256451.1"/>
    </source>
</evidence>
<comment type="caution">
    <text evidence="1">The sequence shown here is derived from an EMBL/GenBank/DDBJ whole genome shotgun (WGS) entry which is preliminary data.</text>
</comment>
<gene>
    <name evidence="1" type="ORF">C7S16_0469</name>
</gene>
<name>A0AAW9D448_BURTH</name>
<accession>A0AAW9D448</accession>
<protein>
    <submittedName>
        <fullName evidence="1">Uncharacterized protein</fullName>
    </submittedName>
</protein>